<dbReference type="PANTHER" id="PTHR22175">
    <property type="entry name" value="SMALL ACIDIC PROTEIN-RELATED"/>
    <property type="match status" value="1"/>
</dbReference>
<reference evidence="5 6" key="1">
    <citation type="journal article" date="2022" name="Front. Cell. Infect. Microbiol.">
        <title>The Genomes of Two Strains of Taenia crassiceps the Animal Model for the Study of Human Cysticercosis.</title>
        <authorList>
            <person name="Bobes R.J."/>
            <person name="Estrada K."/>
            <person name="Rios-Valencia D.G."/>
            <person name="Calderon-Gallegos A."/>
            <person name="de la Torre P."/>
            <person name="Carrero J.C."/>
            <person name="Sanchez-Flores A."/>
            <person name="Laclette J.P."/>
        </authorList>
    </citation>
    <scope>NUCLEOTIDE SEQUENCE [LARGE SCALE GENOMIC DNA]</scope>
    <source>
        <strain evidence="5">WFUcys</strain>
    </source>
</reference>
<evidence type="ECO:0000256" key="3">
    <source>
        <dbReference type="SAM" id="MobiDB-lite"/>
    </source>
</evidence>
<feature type="compositionally biased region" description="Basic and acidic residues" evidence="3">
    <location>
        <begin position="1"/>
        <end position="13"/>
    </location>
</feature>
<gene>
    <name evidence="5" type="ORF">TcWFU_003676</name>
</gene>
<evidence type="ECO:0000256" key="2">
    <source>
        <dbReference type="ARBA" id="ARBA00016161"/>
    </source>
</evidence>
<evidence type="ECO:0000259" key="4">
    <source>
        <dbReference type="Pfam" id="PF15477"/>
    </source>
</evidence>
<dbReference type="EMBL" id="JAKROA010000001">
    <property type="protein sequence ID" value="KAL5111817.1"/>
    <property type="molecule type" value="Genomic_DNA"/>
</dbReference>
<dbReference type="InterPro" id="IPR028124">
    <property type="entry name" value="SMAP_dom"/>
</dbReference>
<evidence type="ECO:0000313" key="5">
    <source>
        <dbReference type="EMBL" id="KAL5111817.1"/>
    </source>
</evidence>
<dbReference type="Proteomes" id="UP001651158">
    <property type="component" value="Unassembled WGS sequence"/>
</dbReference>
<dbReference type="PANTHER" id="PTHR22175:SF0">
    <property type="entry name" value="SMALL ACIDIC PROTEIN"/>
    <property type="match status" value="1"/>
</dbReference>
<comment type="caution">
    <text evidence="5">The sequence shown here is derived from an EMBL/GenBank/DDBJ whole genome shotgun (WGS) entry which is preliminary data.</text>
</comment>
<comment type="similarity">
    <text evidence="1">Belongs to the SMAP family.</text>
</comment>
<protein>
    <recommendedName>
        <fullName evidence="2">Small acidic protein</fullName>
    </recommendedName>
</protein>
<proteinExistence type="inferred from homology"/>
<feature type="domain" description="Small acidic protein-like" evidence="4">
    <location>
        <begin position="47"/>
        <end position="121"/>
    </location>
</feature>
<dbReference type="InterPro" id="IPR026714">
    <property type="entry name" value="SMAP"/>
</dbReference>
<organism evidence="5 6">
    <name type="scientific">Taenia crassiceps</name>
    <dbReference type="NCBI Taxonomy" id="6207"/>
    <lineage>
        <taxon>Eukaryota</taxon>
        <taxon>Metazoa</taxon>
        <taxon>Spiralia</taxon>
        <taxon>Lophotrochozoa</taxon>
        <taxon>Platyhelminthes</taxon>
        <taxon>Cestoda</taxon>
        <taxon>Eucestoda</taxon>
        <taxon>Cyclophyllidea</taxon>
        <taxon>Taeniidae</taxon>
        <taxon>Taenia</taxon>
    </lineage>
</organism>
<feature type="region of interest" description="Disordered" evidence="3">
    <location>
        <begin position="1"/>
        <end position="50"/>
    </location>
</feature>
<sequence>MGKHKLEEKEIGVKRSSKHKHKRKESEGSSKKASSSTVSGVHSANAWEDVKFESDDRKEKFLRLMGAQKQRKHTGSIQIGEKTVTHTRAGVGIEEIGKNLERQYAEGLEYKSSWNRHAGLGCSNESSSSPPRGESVQLAGLDTNRSINYHRKLIIFTRKWYIDACAEEMINSVWLSSAGEAPTRHLPATISVWQSAVRGGKLHGL</sequence>
<evidence type="ECO:0000313" key="6">
    <source>
        <dbReference type="Proteomes" id="UP001651158"/>
    </source>
</evidence>
<name>A0ABR4QQI6_9CEST</name>
<dbReference type="Pfam" id="PF15477">
    <property type="entry name" value="SMAP"/>
    <property type="match status" value="1"/>
</dbReference>
<keyword evidence="6" id="KW-1185">Reference proteome</keyword>
<accession>A0ABR4QQI6</accession>
<evidence type="ECO:0000256" key="1">
    <source>
        <dbReference type="ARBA" id="ARBA00006502"/>
    </source>
</evidence>